<dbReference type="Pfam" id="PF02275">
    <property type="entry name" value="CBAH"/>
    <property type="match status" value="1"/>
</dbReference>
<feature type="signal peptide" evidence="3">
    <location>
        <begin position="1"/>
        <end position="28"/>
    </location>
</feature>
<evidence type="ECO:0000259" key="4">
    <source>
        <dbReference type="Pfam" id="PF02275"/>
    </source>
</evidence>
<proteinExistence type="inferred from homology"/>
<reference evidence="5 6" key="1">
    <citation type="submission" date="2024-08" db="EMBL/GenBank/DDBJ databases">
        <title>Sulfate-reducing bacteria isolated from formation water of the oil field in Kazakhstan and description of Pseudodesulfovibrio sp.</title>
        <authorList>
            <person name="Bidzhieva S.K."/>
            <person name="Tourova T.P."/>
            <person name="Grouzdev D.S."/>
            <person name="Beletsky A.V."/>
            <person name="Sokolova D.S."/>
            <person name="Samigullina S.R."/>
            <person name="Poltaraus A.B."/>
            <person name="Avtukh A.N."/>
            <person name="Tereshina V.M."/>
            <person name="Zhaparov N.S."/>
            <person name="Mardanov A.V."/>
            <person name="Nazina T.N."/>
        </authorList>
    </citation>
    <scope>NUCLEOTIDE SEQUENCE [LARGE SCALE GENOMIC DNA]</scope>
    <source>
        <strain evidence="5 6">9FUS</strain>
    </source>
</reference>
<name>A0ABV4JZR6_9BACT</name>
<dbReference type="EMBL" id="JBGLYH010000010">
    <property type="protein sequence ID" value="MEZ7196190.1"/>
    <property type="molecule type" value="Genomic_DNA"/>
</dbReference>
<dbReference type="GO" id="GO:0016787">
    <property type="term" value="F:hydrolase activity"/>
    <property type="evidence" value="ECO:0007669"/>
    <property type="project" value="UniProtKB-KW"/>
</dbReference>
<accession>A0ABV4JZR6</accession>
<organism evidence="5 6">
    <name type="scientific">Pseudodesulfovibrio karagichevae</name>
    <dbReference type="NCBI Taxonomy" id="3239305"/>
    <lineage>
        <taxon>Bacteria</taxon>
        <taxon>Pseudomonadati</taxon>
        <taxon>Thermodesulfobacteriota</taxon>
        <taxon>Desulfovibrionia</taxon>
        <taxon>Desulfovibrionales</taxon>
        <taxon>Desulfovibrionaceae</taxon>
    </lineage>
</organism>
<dbReference type="PANTHER" id="PTHR35527:SF2">
    <property type="entry name" value="HYDROLASE"/>
    <property type="match status" value="1"/>
</dbReference>
<dbReference type="InterPro" id="IPR052193">
    <property type="entry name" value="Peptidase_C59"/>
</dbReference>
<protein>
    <submittedName>
        <fullName evidence="5">Linear amide C-N hydrolase</fullName>
    </submittedName>
</protein>
<evidence type="ECO:0000313" key="6">
    <source>
        <dbReference type="Proteomes" id="UP001568698"/>
    </source>
</evidence>
<dbReference type="CDD" id="cd00542">
    <property type="entry name" value="Ntn_PVA"/>
    <property type="match status" value="1"/>
</dbReference>
<keyword evidence="3" id="KW-0732">Signal</keyword>
<dbReference type="PROSITE" id="PS51257">
    <property type="entry name" value="PROKAR_LIPOPROTEIN"/>
    <property type="match status" value="1"/>
</dbReference>
<dbReference type="Proteomes" id="UP001568698">
    <property type="component" value="Unassembled WGS sequence"/>
</dbReference>
<evidence type="ECO:0000256" key="1">
    <source>
        <dbReference type="ARBA" id="ARBA00006625"/>
    </source>
</evidence>
<sequence>MSRFRLSYFIVSCLFVLMTLGFSSVSQACTGMRVKAKDGSLVFARSMEFGTQTESDLMVAPRGMTWTSQAPDGSKGLHWKSKYAFVGPDGLTMKRPLEGINEKGLYVGGFWMPAGEAAFPNLDPADYSKAVSQLDFVARLLSTCATVDEVRAEVSGMKLAGVEIKQLNLLPLAHWTALDSTGRMIAIESIGGKVAITDNPVGVFTNAPYFAWHLEHLRMYINLRPDNVDSAQIGDYRMKPFGEGSGLIGLPGDLTPPSRFVRAAFFADSALTPADADGAVTLGMNLIAAFSIPTGVSRGTGSDGKPEYDFTQWTTVYDLSRKVVYFRTYDNQDYRKVRFDALPLDGTAPRFIPMWNVKPSYRDVSDQAKSAQ</sequence>
<dbReference type="SUPFAM" id="SSF56235">
    <property type="entry name" value="N-terminal nucleophile aminohydrolases (Ntn hydrolases)"/>
    <property type="match status" value="1"/>
</dbReference>
<comment type="caution">
    <text evidence="5">The sequence shown here is derived from an EMBL/GenBank/DDBJ whole genome shotgun (WGS) entry which is preliminary data.</text>
</comment>
<evidence type="ECO:0000256" key="3">
    <source>
        <dbReference type="SAM" id="SignalP"/>
    </source>
</evidence>
<dbReference type="InterPro" id="IPR029132">
    <property type="entry name" value="CBAH/NAAA_C"/>
</dbReference>
<dbReference type="RefSeq" id="WP_371385729.1">
    <property type="nucleotide sequence ID" value="NZ_JBGLYH010000010.1"/>
</dbReference>
<comment type="similarity">
    <text evidence="1">Belongs to the peptidase C59 family.</text>
</comment>
<keyword evidence="6" id="KW-1185">Reference proteome</keyword>
<dbReference type="Gene3D" id="3.60.60.10">
    <property type="entry name" value="Penicillin V Acylase, Chain A"/>
    <property type="match status" value="1"/>
</dbReference>
<dbReference type="InterPro" id="IPR029055">
    <property type="entry name" value="Ntn_hydrolases_N"/>
</dbReference>
<keyword evidence="2 5" id="KW-0378">Hydrolase</keyword>
<evidence type="ECO:0000256" key="2">
    <source>
        <dbReference type="ARBA" id="ARBA00022801"/>
    </source>
</evidence>
<feature type="chain" id="PRO_5046711616" evidence="3">
    <location>
        <begin position="29"/>
        <end position="372"/>
    </location>
</feature>
<gene>
    <name evidence="5" type="ORF">AB6M95_05475</name>
</gene>
<evidence type="ECO:0000313" key="5">
    <source>
        <dbReference type="EMBL" id="MEZ7196190.1"/>
    </source>
</evidence>
<dbReference type="PANTHER" id="PTHR35527">
    <property type="entry name" value="CHOLOYLGLYCINE HYDROLASE"/>
    <property type="match status" value="1"/>
</dbReference>
<feature type="domain" description="Choloylglycine hydrolase/NAAA C-terminal" evidence="4">
    <location>
        <begin position="29"/>
        <end position="348"/>
    </location>
</feature>